<dbReference type="InterPro" id="IPR043519">
    <property type="entry name" value="NT_sf"/>
</dbReference>
<accession>A0A501WNY4</accession>
<evidence type="ECO:0000313" key="3">
    <source>
        <dbReference type="EMBL" id="TPE48731.1"/>
    </source>
</evidence>
<dbReference type="RefSeq" id="WP_140589909.1">
    <property type="nucleotide sequence ID" value="NZ_VFRR01000029.1"/>
</dbReference>
<gene>
    <name evidence="2 3" type="primary">rsfS</name>
    <name evidence="3" type="ORF">FJM67_12910</name>
</gene>
<dbReference type="PANTHER" id="PTHR21043:SF0">
    <property type="entry name" value="MITOCHONDRIAL ASSEMBLY OF RIBOSOMAL LARGE SUBUNIT PROTEIN 1"/>
    <property type="match status" value="1"/>
</dbReference>
<dbReference type="HAMAP" id="MF_01477">
    <property type="entry name" value="Iojap_RsfS"/>
    <property type="match status" value="1"/>
</dbReference>
<comment type="subunit">
    <text evidence="2">Interacts with ribosomal protein uL14 (rplN).</text>
</comment>
<organism evidence="3 4">
    <name type="scientific">Maribrevibacterium harenarium</name>
    <dbReference type="NCBI Taxonomy" id="2589817"/>
    <lineage>
        <taxon>Bacteria</taxon>
        <taxon>Pseudomonadati</taxon>
        <taxon>Pseudomonadota</taxon>
        <taxon>Gammaproteobacteria</taxon>
        <taxon>Oceanospirillales</taxon>
        <taxon>Oceanospirillaceae</taxon>
        <taxon>Maribrevibacterium</taxon>
    </lineage>
</organism>
<evidence type="ECO:0000256" key="1">
    <source>
        <dbReference type="ARBA" id="ARBA00010574"/>
    </source>
</evidence>
<keyword evidence="2" id="KW-0678">Repressor</keyword>
<dbReference type="Gene3D" id="3.30.460.10">
    <property type="entry name" value="Beta Polymerase, domain 2"/>
    <property type="match status" value="1"/>
</dbReference>
<dbReference type="Proteomes" id="UP000315901">
    <property type="component" value="Unassembled WGS sequence"/>
</dbReference>
<proteinExistence type="inferred from homology"/>
<dbReference type="SUPFAM" id="SSF81301">
    <property type="entry name" value="Nucleotidyltransferase"/>
    <property type="match status" value="1"/>
</dbReference>
<dbReference type="GO" id="GO:0005737">
    <property type="term" value="C:cytoplasm"/>
    <property type="evidence" value="ECO:0007669"/>
    <property type="project" value="UniProtKB-SubCell"/>
</dbReference>
<reference evidence="3 4" key="1">
    <citation type="submission" date="2019-06" db="EMBL/GenBank/DDBJ databases">
        <title>A novel bacterium of genus Marinomonas, isolated from coastal sand.</title>
        <authorList>
            <person name="Huang H."/>
            <person name="Mo K."/>
            <person name="Hu Y."/>
        </authorList>
    </citation>
    <scope>NUCLEOTIDE SEQUENCE [LARGE SCALE GENOMIC DNA]</scope>
    <source>
        <strain evidence="3 4">HB171799</strain>
    </source>
</reference>
<dbReference type="GO" id="GO:0017148">
    <property type="term" value="P:negative regulation of translation"/>
    <property type="evidence" value="ECO:0007669"/>
    <property type="project" value="UniProtKB-UniRule"/>
</dbReference>
<dbReference type="Pfam" id="PF02410">
    <property type="entry name" value="RsfS"/>
    <property type="match status" value="1"/>
</dbReference>
<sequence length="117" mass="13143">MSNTQVTADQILDLAVEALEDVKAQNIKVLKVSELTDLMDYMVICSGTSKRHVHSLGQNVVEHLKANGVQPLGSEGRDMGSDWVLVDLHDVVVHVMTEEARAFYDLEKLWDIKPEQR</sequence>
<dbReference type="GO" id="GO:0090071">
    <property type="term" value="P:negative regulation of ribosome biogenesis"/>
    <property type="evidence" value="ECO:0007669"/>
    <property type="project" value="UniProtKB-UniRule"/>
</dbReference>
<name>A0A501WNY4_9GAMM</name>
<dbReference type="AlphaFoldDB" id="A0A501WNY4"/>
<comment type="similarity">
    <text evidence="1 2">Belongs to the Iojap/RsfS family.</text>
</comment>
<dbReference type="PANTHER" id="PTHR21043">
    <property type="entry name" value="IOJAP SUPERFAMILY ORTHOLOG"/>
    <property type="match status" value="1"/>
</dbReference>
<keyword evidence="2" id="KW-0963">Cytoplasm</keyword>
<dbReference type="OrthoDB" id="9793681at2"/>
<dbReference type="NCBIfam" id="TIGR00090">
    <property type="entry name" value="rsfS_iojap_ybeB"/>
    <property type="match status" value="1"/>
</dbReference>
<protein>
    <recommendedName>
        <fullName evidence="2">Ribosomal silencing factor RsfS</fullName>
    </recommendedName>
</protein>
<dbReference type="EMBL" id="VFRR01000029">
    <property type="protein sequence ID" value="TPE48731.1"/>
    <property type="molecule type" value="Genomic_DNA"/>
</dbReference>
<dbReference type="InterPro" id="IPR004394">
    <property type="entry name" value="Iojap/RsfS/C7orf30"/>
</dbReference>
<keyword evidence="2" id="KW-0810">Translation regulation</keyword>
<comment type="function">
    <text evidence="2">Functions as a ribosomal silencing factor. Interacts with ribosomal protein uL14 (rplN), blocking formation of intersubunit bridge B8. Prevents association of the 30S and 50S ribosomal subunits and the formation of functional ribosomes, thus repressing translation.</text>
</comment>
<evidence type="ECO:0000256" key="2">
    <source>
        <dbReference type="HAMAP-Rule" id="MF_01477"/>
    </source>
</evidence>
<dbReference type="GO" id="GO:0043023">
    <property type="term" value="F:ribosomal large subunit binding"/>
    <property type="evidence" value="ECO:0007669"/>
    <property type="project" value="TreeGrafter"/>
</dbReference>
<keyword evidence="4" id="KW-1185">Reference proteome</keyword>
<dbReference type="GO" id="GO:0042256">
    <property type="term" value="P:cytosolic ribosome assembly"/>
    <property type="evidence" value="ECO:0007669"/>
    <property type="project" value="UniProtKB-UniRule"/>
</dbReference>
<evidence type="ECO:0000313" key="4">
    <source>
        <dbReference type="Proteomes" id="UP000315901"/>
    </source>
</evidence>
<comment type="subcellular location">
    <subcellularLocation>
        <location evidence="2">Cytoplasm</location>
    </subcellularLocation>
</comment>
<comment type="caution">
    <text evidence="3">The sequence shown here is derived from an EMBL/GenBank/DDBJ whole genome shotgun (WGS) entry which is preliminary data.</text>
</comment>